<feature type="compositionally biased region" description="Polar residues" evidence="7">
    <location>
        <begin position="669"/>
        <end position="685"/>
    </location>
</feature>
<dbReference type="InParanoid" id="Q5KPQ7"/>
<dbReference type="GO" id="GO:0000981">
    <property type="term" value="F:DNA-binding transcription factor activity, RNA polymerase II-specific"/>
    <property type="evidence" value="ECO:0000318"/>
    <property type="project" value="GO_Central"/>
</dbReference>
<dbReference type="OMA" id="FRFHVIS"/>
<gene>
    <name evidence="10" type="ordered locus">CNA01890</name>
</gene>
<evidence type="ECO:0000256" key="4">
    <source>
        <dbReference type="ARBA" id="ARBA00023125"/>
    </source>
</evidence>
<sequence length="776" mass="85495">MAEDHNEGVSNTPLDLLINAIAGNHYPIPHDHTHEHDHDHDVSLDHLLSQRKDSAEDSQQHASSHKRARSQEVVSSRQRKVPKPLGSQAMFYPGFAPADKAPGSLDENNSHRFNTLEVWHPTTGQKSYGKERRMLNPPPILRLSGPASSCISSITMVSVVSPNITQPVAICAPQTHHMGRPPDITPHLGTPGVEDKKKERREEQKKLRTAALNAGFAATLPKNRNATDLKDRTLLKDGLTFPGLWIGEEAGKMKEFRLELKIYAEPTEKGLSSPSTQDFAQSSYHLGNPDNDHETAHTFADMLEPPSMDALQPLAEAVQQSSQQGHDTLSEHFPEVEPSLAATNLHNDNDAENPGNSPLPITQATTEEQPLGSFLSGPIRIVSKPSRKTSKTRSLAICFPRDSVFSLWTRIHGQTVRTKWMNLEANFNGHGPRLTSRTAKWTPFRFEVLDHANAPFAYRTARNKFDETDHLEGQQLTYGSIVVLVDLQTGVKSDPVKVVRVESGKSVVGQYDGQPVSELQRIGLVRTIDGQEDMSEGCRWYLSAPGARIGGGELSAESAPGIRMRRQRANAKAASQLKELNEERGKEKEIEGTSHDEPHLTSSFLQDPQTLSAIENVSGSSTETNHNQQSVLSIELSLPEGVHSADTFDHTDHPPVIDPSFENMAPLVDSQQQTKNPKGQSSFQRRSNKTRRLALAAAVLAEDDDNAVQTLLSWVKAERSEEVSSGADGLDTQPDEVRSVIVDSVADWMSWTIGGAASFSFTFKPTEHNEERVEAP</sequence>
<dbReference type="RefSeq" id="XP_566561.1">
    <property type="nucleotide sequence ID" value="XM_566561.1"/>
</dbReference>
<name>Q5KPQ7_CRYD1</name>
<dbReference type="InterPro" id="IPR008967">
    <property type="entry name" value="p53-like_TF_DNA-bd_sf"/>
</dbReference>
<dbReference type="PaxDb" id="214684-Q5KPQ7"/>
<dbReference type="GeneID" id="3253829"/>
<evidence type="ECO:0000256" key="5">
    <source>
        <dbReference type="ARBA" id="ARBA00023163"/>
    </source>
</evidence>
<feature type="domain" description="RBP-J/Cbf11/Cbf12 DNA binding" evidence="8">
    <location>
        <begin position="115"/>
        <end position="396"/>
    </location>
</feature>
<dbReference type="eggNOG" id="KOG3743">
    <property type="taxonomic scope" value="Eukaryota"/>
</dbReference>
<feature type="compositionally biased region" description="Basic and acidic residues" evidence="7">
    <location>
        <begin position="581"/>
        <end position="599"/>
    </location>
</feature>
<feature type="region of interest" description="Disordered" evidence="7">
    <location>
        <begin position="581"/>
        <end position="602"/>
    </location>
</feature>
<dbReference type="OrthoDB" id="5600360at2759"/>
<comment type="subcellular location">
    <subcellularLocation>
        <location evidence="1">Nucleus</location>
    </subcellularLocation>
</comment>
<dbReference type="Proteomes" id="UP000002149">
    <property type="component" value="Chromosome 1"/>
</dbReference>
<keyword evidence="6" id="KW-0539">Nucleus</keyword>
<dbReference type="VEuPathDB" id="FungiDB:CNA01890"/>
<keyword evidence="3" id="KW-0805">Transcription regulation</keyword>
<dbReference type="AlphaFoldDB" id="Q5KPQ7"/>
<dbReference type="PANTHER" id="PTHR10665">
    <property type="entry name" value="RECOMBINING BINDING PROTEIN SUPPRESSOR OF HAIRLESS"/>
    <property type="match status" value="1"/>
</dbReference>
<organism evidence="10 11">
    <name type="scientific">Cryptococcus deneoformans (strain JEC21 / ATCC MYA-565)</name>
    <name type="common">Cryptococcus neoformans var. neoformans serotype D</name>
    <dbReference type="NCBI Taxonomy" id="214684"/>
    <lineage>
        <taxon>Eukaryota</taxon>
        <taxon>Fungi</taxon>
        <taxon>Dikarya</taxon>
        <taxon>Basidiomycota</taxon>
        <taxon>Agaricomycotina</taxon>
        <taxon>Tremellomycetes</taxon>
        <taxon>Tremellales</taxon>
        <taxon>Cryptococcaceae</taxon>
        <taxon>Cryptococcus</taxon>
        <taxon>Cryptococcus neoformans species complex</taxon>
    </lineage>
</organism>
<evidence type="ECO:0000259" key="8">
    <source>
        <dbReference type="SMART" id="SM01267"/>
    </source>
</evidence>
<evidence type="ECO:0000259" key="9">
    <source>
        <dbReference type="SMART" id="SM01268"/>
    </source>
</evidence>
<dbReference type="SMART" id="SM01267">
    <property type="entry name" value="LAG1_DNAbind"/>
    <property type="match status" value="1"/>
</dbReference>
<dbReference type="EMBL" id="AE017341">
    <property type="protein sequence ID" value="AAW40742.1"/>
    <property type="molecule type" value="Genomic_DNA"/>
</dbReference>
<dbReference type="SUPFAM" id="SSF110217">
    <property type="entry name" value="DNA-binding protein LAG-1 (CSL)"/>
    <property type="match status" value="1"/>
</dbReference>
<dbReference type="InterPro" id="IPR040159">
    <property type="entry name" value="CLS_fam"/>
</dbReference>
<evidence type="ECO:0000256" key="2">
    <source>
        <dbReference type="ARBA" id="ARBA00009704"/>
    </source>
</evidence>
<evidence type="ECO:0000256" key="3">
    <source>
        <dbReference type="ARBA" id="ARBA00023015"/>
    </source>
</evidence>
<evidence type="ECO:0000256" key="1">
    <source>
        <dbReference type="ARBA" id="ARBA00004123"/>
    </source>
</evidence>
<evidence type="ECO:0000313" key="10">
    <source>
        <dbReference type="EMBL" id="AAW40742.1"/>
    </source>
</evidence>
<feature type="compositionally biased region" description="Basic and acidic residues" evidence="7">
    <location>
        <begin position="50"/>
        <end position="59"/>
    </location>
</feature>
<dbReference type="GO" id="GO:0000978">
    <property type="term" value="F:RNA polymerase II cis-regulatory region sequence-specific DNA binding"/>
    <property type="evidence" value="ECO:0000318"/>
    <property type="project" value="GO_Central"/>
</dbReference>
<keyword evidence="4" id="KW-0238">DNA-binding</keyword>
<feature type="region of interest" description="Disordered" evidence="7">
    <location>
        <begin position="50"/>
        <end position="88"/>
    </location>
</feature>
<evidence type="ECO:0000256" key="6">
    <source>
        <dbReference type="ARBA" id="ARBA00023242"/>
    </source>
</evidence>
<keyword evidence="11" id="KW-1185">Reference proteome</keyword>
<dbReference type="GO" id="GO:0005634">
    <property type="term" value="C:nucleus"/>
    <property type="evidence" value="ECO:0007669"/>
    <property type="project" value="UniProtKB-SubCell"/>
</dbReference>
<proteinExistence type="inferred from homology"/>
<dbReference type="FunFam" id="2.80.10.50:FF:000093">
    <property type="entry name" value="Unplaced genomic scaffold supercont1.1, whole genome shotgun sequence"/>
    <property type="match status" value="1"/>
</dbReference>
<feature type="compositionally biased region" description="Basic and acidic residues" evidence="7">
    <location>
        <begin position="193"/>
        <end position="203"/>
    </location>
</feature>
<dbReference type="SUPFAM" id="SSF49417">
    <property type="entry name" value="p53-like transcription factors"/>
    <property type="match status" value="1"/>
</dbReference>
<dbReference type="InterPro" id="IPR037095">
    <property type="entry name" value="RBP-J/Cbf11_DNA-bd_sf"/>
</dbReference>
<dbReference type="InterPro" id="IPR015350">
    <property type="entry name" value="Beta-trefoil_DNA-bd_dom"/>
</dbReference>
<dbReference type="STRING" id="214684.Q5KPQ7"/>
<dbReference type="KEGG" id="cne:CNA01890"/>
<dbReference type="Pfam" id="PF09271">
    <property type="entry name" value="LAG1-DNAbind"/>
    <property type="match status" value="1"/>
</dbReference>
<feature type="domain" description="Beta-trefoil DNA-binding" evidence="9">
    <location>
        <begin position="397"/>
        <end position="700"/>
    </location>
</feature>
<keyword evidence="5" id="KW-0804">Transcription</keyword>
<feature type="compositionally biased region" description="Polar residues" evidence="7">
    <location>
        <begin position="354"/>
        <end position="363"/>
    </location>
</feature>
<dbReference type="Gene3D" id="2.60.40.1450">
    <property type="entry name" value="LAG1, DNA binding domain"/>
    <property type="match status" value="1"/>
</dbReference>
<dbReference type="HOGENOM" id="CLU_360931_0_0_1"/>
<feature type="region of interest" description="Disordered" evidence="7">
    <location>
        <begin position="669"/>
        <end position="688"/>
    </location>
</feature>
<evidence type="ECO:0000313" key="11">
    <source>
        <dbReference type="Proteomes" id="UP000002149"/>
    </source>
</evidence>
<comment type="similarity">
    <text evidence="2">Belongs to the Su(H) family.</text>
</comment>
<feature type="region of interest" description="Disordered" evidence="7">
    <location>
        <begin position="344"/>
        <end position="363"/>
    </location>
</feature>
<dbReference type="InterPro" id="IPR015351">
    <property type="entry name" value="RBP-J/Cbf11/Cbf12_DNA-bd"/>
</dbReference>
<protein>
    <submittedName>
        <fullName evidence="10">Conserved expressed protein</fullName>
    </submittedName>
</protein>
<accession>Q5KPQ7</accession>
<dbReference type="Gene3D" id="2.80.10.50">
    <property type="match status" value="1"/>
</dbReference>
<dbReference type="GO" id="GO:0001228">
    <property type="term" value="F:DNA-binding transcription activator activity, RNA polymerase II-specific"/>
    <property type="evidence" value="ECO:0007669"/>
    <property type="project" value="InterPro"/>
</dbReference>
<feature type="region of interest" description="Disordered" evidence="7">
    <location>
        <begin position="177"/>
        <end position="203"/>
    </location>
</feature>
<dbReference type="InterPro" id="IPR036358">
    <property type="entry name" value="BTD_sf"/>
</dbReference>
<evidence type="ECO:0000256" key="7">
    <source>
        <dbReference type="SAM" id="MobiDB-lite"/>
    </source>
</evidence>
<dbReference type="SMART" id="SM01268">
    <property type="entry name" value="BTD"/>
    <property type="match status" value="1"/>
</dbReference>
<reference evidence="10 11" key="1">
    <citation type="journal article" date="2005" name="Science">
        <title>The genome of the basidiomycetous yeast and human pathogen Cryptococcus neoformans.</title>
        <authorList>
            <person name="Loftus B.J."/>
            <person name="Fung E."/>
            <person name="Roncaglia P."/>
            <person name="Rowley D."/>
            <person name="Amedeo P."/>
            <person name="Bruno D."/>
            <person name="Vamathevan J."/>
            <person name="Miranda M."/>
            <person name="Anderson I.J."/>
            <person name="Fraser J.A."/>
            <person name="Allen J.E."/>
            <person name="Bosdet I.E."/>
            <person name="Brent M.R."/>
            <person name="Chiu R."/>
            <person name="Doering T.L."/>
            <person name="Donlin M.J."/>
            <person name="D'Souza C.A."/>
            <person name="Fox D.S."/>
            <person name="Grinberg V."/>
            <person name="Fu J."/>
            <person name="Fukushima M."/>
            <person name="Haas B.J."/>
            <person name="Huang J.C."/>
            <person name="Janbon G."/>
            <person name="Jones S.J."/>
            <person name="Koo H.L."/>
            <person name="Krzywinski M.I."/>
            <person name="Kwon-Chung J.K."/>
            <person name="Lengeler K.B."/>
            <person name="Maiti R."/>
            <person name="Marra M.A."/>
            <person name="Marra R.E."/>
            <person name="Mathewson C.A."/>
            <person name="Mitchell T.G."/>
            <person name="Pertea M."/>
            <person name="Riggs F.R."/>
            <person name="Salzberg S.L."/>
            <person name="Schein J.E."/>
            <person name="Shvartsbeyn A."/>
            <person name="Shin H."/>
            <person name="Shumway M."/>
            <person name="Specht C.A."/>
            <person name="Suh B.B."/>
            <person name="Tenney A."/>
            <person name="Utterback T.R."/>
            <person name="Wickes B.L."/>
            <person name="Wortman J.R."/>
            <person name="Wye N.H."/>
            <person name="Kronstad J.W."/>
            <person name="Lodge J.K."/>
            <person name="Heitman J."/>
            <person name="Davis R.W."/>
            <person name="Fraser C.M."/>
            <person name="Hyman R.W."/>
        </authorList>
    </citation>
    <scope>NUCLEOTIDE SEQUENCE [LARGE SCALE GENOMIC DNA]</scope>
    <source>
        <strain evidence="11">JEC21 / ATCC MYA-565</strain>
    </source>
</reference>